<feature type="domain" description="ABC transmembrane type-2" evidence="10">
    <location>
        <begin position="64"/>
        <end position="291"/>
    </location>
</feature>
<dbReference type="PANTHER" id="PTHR30413">
    <property type="entry name" value="INNER MEMBRANE TRANSPORT PERMEASE"/>
    <property type="match status" value="1"/>
</dbReference>
<comment type="subcellular location">
    <subcellularLocation>
        <location evidence="1">Cell inner membrane</location>
        <topology evidence="1">Multi-pass membrane protein</topology>
    </subcellularLocation>
    <subcellularLocation>
        <location evidence="9">Cell membrane</location>
        <topology evidence="9">Multi-pass membrane protein</topology>
    </subcellularLocation>
</comment>
<accession>U5VPK8</accession>
<dbReference type="PATRIC" id="fig|1246995.3.peg.463"/>
<dbReference type="InterPro" id="IPR047817">
    <property type="entry name" value="ABC2_TM_bact-type"/>
</dbReference>
<dbReference type="Proteomes" id="UP000017746">
    <property type="component" value="Chromosome"/>
</dbReference>
<evidence type="ECO:0000256" key="9">
    <source>
        <dbReference type="RuleBase" id="RU361157"/>
    </source>
</evidence>
<sequence>MPPTAVADSETGLSLKELARKHGLSAAGKLPSLRDYSRQLWSYRHFITSFANAKVSSALGRTRLGIFWQVLTPLINAAVYYVIFGVVLNTKSGIDNFVAYLCTGVFIFGFTQSVVQAGIQAISGNLGMIRALHFPRASLPLAIVMVEIRNMIASLAVLMVIVLAFGERITWEWLLIVPIFLLQSIFNAGLAMAVARLGSKVADFKQLVPFIMRIWLYGSAVLYPVTRFTEHLSGWKLAVVEANPLLVFIDLMRHALMEDVPLAAPAGVLWLEAVAWALVAGLGGYVYFWRGEKGYGRG</sequence>
<comment type="caution">
    <text evidence="9">Lacks conserved residue(s) required for the propagation of feature annotation.</text>
</comment>
<feature type="transmembrane region" description="Helical" evidence="9">
    <location>
        <begin position="173"/>
        <end position="195"/>
    </location>
</feature>
<keyword evidence="4 9" id="KW-1003">Cell membrane</keyword>
<evidence type="ECO:0000256" key="7">
    <source>
        <dbReference type="ARBA" id="ARBA00022989"/>
    </source>
</evidence>
<dbReference type="InterPro" id="IPR013525">
    <property type="entry name" value="ABC2_TM"/>
</dbReference>
<keyword evidence="8 9" id="KW-0472">Membrane</keyword>
<protein>
    <recommendedName>
        <fullName evidence="9">Transport permease protein</fullName>
    </recommendedName>
</protein>
<dbReference type="EMBL" id="CP006272">
    <property type="protein sequence ID" value="AGZ38747.1"/>
    <property type="molecule type" value="Genomic_DNA"/>
</dbReference>
<keyword evidence="3 9" id="KW-0813">Transport</keyword>
<keyword evidence="6 9" id="KW-0812">Transmembrane</keyword>
<dbReference type="GO" id="GO:0015920">
    <property type="term" value="P:lipopolysaccharide transport"/>
    <property type="evidence" value="ECO:0007669"/>
    <property type="project" value="TreeGrafter"/>
</dbReference>
<feature type="transmembrane region" description="Helical" evidence="9">
    <location>
        <begin position="139"/>
        <end position="166"/>
    </location>
</feature>
<keyword evidence="7 9" id="KW-1133">Transmembrane helix</keyword>
<evidence type="ECO:0000256" key="1">
    <source>
        <dbReference type="ARBA" id="ARBA00004429"/>
    </source>
</evidence>
<dbReference type="HOGENOM" id="CLU_060703_4_0_11"/>
<dbReference type="AlphaFoldDB" id="U5VPK8"/>
<comment type="similarity">
    <text evidence="2 9">Belongs to the ABC-2 integral membrane protein family.</text>
</comment>
<dbReference type="KEGG" id="afs:AFR_02290"/>
<reference evidence="11 12" key="1">
    <citation type="journal article" date="2014" name="J. Biotechnol.">
        <title>Complete genome sequence of the actinobacterium Actinoplanes friuliensis HAG 010964, producer of the lipopeptide antibiotic friulimycin.</title>
        <authorList>
            <person name="Ruckert C."/>
            <person name="Szczepanowski R."/>
            <person name="Albersmeier A."/>
            <person name="Goesmann A."/>
            <person name="Fischer N."/>
            <person name="Steinkamper A."/>
            <person name="Puhler A."/>
            <person name="Biener R."/>
            <person name="Schwartz D."/>
            <person name="Kalinowski J."/>
        </authorList>
    </citation>
    <scope>NUCLEOTIDE SEQUENCE [LARGE SCALE GENOMIC DNA]</scope>
    <source>
        <strain evidence="11 12">DSM 7358</strain>
    </source>
</reference>
<dbReference type="OrthoDB" id="4186295at2"/>
<feature type="transmembrane region" description="Helical" evidence="9">
    <location>
        <begin position="268"/>
        <end position="288"/>
    </location>
</feature>
<dbReference type="PANTHER" id="PTHR30413:SF8">
    <property type="entry name" value="TRANSPORT PERMEASE PROTEIN"/>
    <property type="match status" value="1"/>
</dbReference>
<dbReference type="Pfam" id="PF01061">
    <property type="entry name" value="ABC2_membrane"/>
    <property type="match status" value="1"/>
</dbReference>
<proteinExistence type="inferred from homology"/>
<dbReference type="STRING" id="1246995.AFR_02290"/>
<keyword evidence="5" id="KW-0997">Cell inner membrane</keyword>
<evidence type="ECO:0000256" key="5">
    <source>
        <dbReference type="ARBA" id="ARBA00022519"/>
    </source>
</evidence>
<evidence type="ECO:0000256" key="8">
    <source>
        <dbReference type="ARBA" id="ARBA00023136"/>
    </source>
</evidence>
<evidence type="ECO:0000256" key="3">
    <source>
        <dbReference type="ARBA" id="ARBA00022448"/>
    </source>
</evidence>
<gene>
    <name evidence="11" type="ORF">AFR_02290</name>
</gene>
<dbReference type="GO" id="GO:0140359">
    <property type="term" value="F:ABC-type transporter activity"/>
    <property type="evidence" value="ECO:0007669"/>
    <property type="project" value="InterPro"/>
</dbReference>
<keyword evidence="12" id="KW-1185">Reference proteome</keyword>
<dbReference type="GO" id="GO:0005886">
    <property type="term" value="C:plasma membrane"/>
    <property type="evidence" value="ECO:0007669"/>
    <property type="project" value="UniProtKB-SubCell"/>
</dbReference>
<dbReference type="RefSeq" id="WP_023357690.1">
    <property type="nucleotide sequence ID" value="NC_022657.1"/>
</dbReference>
<evidence type="ECO:0000256" key="2">
    <source>
        <dbReference type="ARBA" id="ARBA00007783"/>
    </source>
</evidence>
<evidence type="ECO:0000259" key="10">
    <source>
        <dbReference type="PROSITE" id="PS51012"/>
    </source>
</evidence>
<dbReference type="eggNOG" id="COG1682">
    <property type="taxonomic scope" value="Bacteria"/>
</dbReference>
<feature type="transmembrane region" description="Helical" evidence="9">
    <location>
        <begin position="66"/>
        <end position="88"/>
    </location>
</feature>
<organism evidence="11 12">
    <name type="scientific">Actinoplanes friuliensis DSM 7358</name>
    <dbReference type="NCBI Taxonomy" id="1246995"/>
    <lineage>
        <taxon>Bacteria</taxon>
        <taxon>Bacillati</taxon>
        <taxon>Actinomycetota</taxon>
        <taxon>Actinomycetes</taxon>
        <taxon>Micromonosporales</taxon>
        <taxon>Micromonosporaceae</taxon>
        <taxon>Actinoplanes</taxon>
    </lineage>
</organism>
<dbReference type="PROSITE" id="PS51012">
    <property type="entry name" value="ABC_TM2"/>
    <property type="match status" value="1"/>
</dbReference>
<evidence type="ECO:0000256" key="4">
    <source>
        <dbReference type="ARBA" id="ARBA00022475"/>
    </source>
</evidence>
<feature type="transmembrane region" description="Helical" evidence="9">
    <location>
        <begin position="97"/>
        <end position="119"/>
    </location>
</feature>
<evidence type="ECO:0000256" key="6">
    <source>
        <dbReference type="ARBA" id="ARBA00022692"/>
    </source>
</evidence>
<name>U5VPK8_9ACTN</name>
<evidence type="ECO:0000313" key="12">
    <source>
        <dbReference type="Proteomes" id="UP000017746"/>
    </source>
</evidence>
<evidence type="ECO:0000313" key="11">
    <source>
        <dbReference type="EMBL" id="AGZ38747.1"/>
    </source>
</evidence>